<dbReference type="AlphaFoldDB" id="L7M903"/>
<evidence type="ECO:0000313" key="1">
    <source>
        <dbReference type="EMBL" id="JAA60791.1"/>
    </source>
</evidence>
<reference evidence="1" key="2">
    <citation type="journal article" date="2015" name="J. Proteomics">
        <title>Sexual differences in the sialomes of the zebra tick, Rhipicephalus pulchellus.</title>
        <authorList>
            <person name="Tan A.W."/>
            <person name="Francischetti I.M."/>
            <person name="Slovak M."/>
            <person name="Kini R.M."/>
            <person name="Ribeiro J.M."/>
        </authorList>
    </citation>
    <scope>NUCLEOTIDE SEQUENCE</scope>
    <source>
        <tissue evidence="1">Salivary gland</tissue>
    </source>
</reference>
<protein>
    <submittedName>
        <fullName evidence="1">Putative secreted peptide</fullName>
    </submittedName>
</protein>
<reference evidence="1" key="1">
    <citation type="submission" date="2012-11" db="EMBL/GenBank/DDBJ databases">
        <authorList>
            <person name="Lucero-Rivera Y.E."/>
            <person name="Tovar-Ramirez D."/>
        </authorList>
    </citation>
    <scope>NUCLEOTIDE SEQUENCE</scope>
    <source>
        <tissue evidence="1">Salivary gland</tissue>
    </source>
</reference>
<accession>L7M903</accession>
<proteinExistence type="evidence at transcript level"/>
<organism evidence="1">
    <name type="scientific">Rhipicephalus pulchellus</name>
    <name type="common">Yellow backed tick</name>
    <name type="synonym">Dermacentor pulchellus</name>
    <dbReference type="NCBI Taxonomy" id="72859"/>
    <lineage>
        <taxon>Eukaryota</taxon>
        <taxon>Metazoa</taxon>
        <taxon>Ecdysozoa</taxon>
        <taxon>Arthropoda</taxon>
        <taxon>Chelicerata</taxon>
        <taxon>Arachnida</taxon>
        <taxon>Acari</taxon>
        <taxon>Parasitiformes</taxon>
        <taxon>Ixodida</taxon>
        <taxon>Ixodoidea</taxon>
        <taxon>Ixodidae</taxon>
        <taxon>Rhipicephalinae</taxon>
        <taxon>Rhipicephalus</taxon>
        <taxon>Rhipicephalus</taxon>
    </lineage>
</organism>
<sequence>MRAHVVIVVPYVAVVMLWTLCKCLTAVYGSTCYFHILFFCFAHHTHANENVEARVPRFRHTLKNPRWSKFPEPSTMAPLTMTWWFWDVKPQILLLLHACKASSKDVLAMQKKICTGACSDGPRS</sequence>
<name>L7M903_RHIPC</name>
<dbReference type="EMBL" id="GACK01004243">
    <property type="protein sequence ID" value="JAA60791.1"/>
    <property type="molecule type" value="mRNA"/>
</dbReference>